<keyword evidence="1" id="KW-0732">Signal</keyword>
<dbReference type="Pfam" id="PF13927">
    <property type="entry name" value="Ig_3"/>
    <property type="match status" value="1"/>
</dbReference>
<reference evidence="3 4" key="1">
    <citation type="journal article" date="2018" name="Nat. Ecol. Evol.">
        <title>Genomic signatures of mitonuclear coevolution across populations of Tigriopus californicus.</title>
        <authorList>
            <person name="Barreto F.S."/>
            <person name="Watson E.T."/>
            <person name="Lima T.G."/>
            <person name="Willett C.S."/>
            <person name="Edmands S."/>
            <person name="Li W."/>
            <person name="Burton R.S."/>
        </authorList>
    </citation>
    <scope>NUCLEOTIDE SEQUENCE [LARGE SCALE GENOMIC DNA]</scope>
    <source>
        <strain evidence="3 4">San Diego</strain>
    </source>
</reference>
<protein>
    <recommendedName>
        <fullName evidence="2">Ig-like domain-containing protein</fullName>
    </recommendedName>
</protein>
<dbReference type="STRING" id="6832.A0A553PP57"/>
<gene>
    <name evidence="3" type="ORF">TCAL_06783</name>
</gene>
<dbReference type="Gene3D" id="2.60.40.10">
    <property type="entry name" value="Immunoglobulins"/>
    <property type="match status" value="1"/>
</dbReference>
<dbReference type="OMA" id="HFMKRYH"/>
<dbReference type="InterPro" id="IPR003598">
    <property type="entry name" value="Ig_sub2"/>
</dbReference>
<dbReference type="Proteomes" id="UP000318571">
    <property type="component" value="Chromosome 6"/>
</dbReference>
<feature type="domain" description="Ig-like" evidence="2">
    <location>
        <begin position="129"/>
        <end position="215"/>
    </location>
</feature>
<dbReference type="InterPro" id="IPR013783">
    <property type="entry name" value="Ig-like_fold"/>
</dbReference>
<dbReference type="EMBL" id="VCGU01000002">
    <property type="protein sequence ID" value="TRY79459.1"/>
    <property type="molecule type" value="Genomic_DNA"/>
</dbReference>
<proteinExistence type="predicted"/>
<dbReference type="InterPro" id="IPR036179">
    <property type="entry name" value="Ig-like_dom_sf"/>
</dbReference>
<evidence type="ECO:0000256" key="1">
    <source>
        <dbReference type="SAM" id="SignalP"/>
    </source>
</evidence>
<evidence type="ECO:0000313" key="4">
    <source>
        <dbReference type="Proteomes" id="UP000318571"/>
    </source>
</evidence>
<dbReference type="AlphaFoldDB" id="A0A553PP57"/>
<evidence type="ECO:0000259" key="2">
    <source>
        <dbReference type="PROSITE" id="PS50835"/>
    </source>
</evidence>
<accession>A0A553PP57</accession>
<feature type="signal peptide" evidence="1">
    <location>
        <begin position="1"/>
        <end position="27"/>
    </location>
</feature>
<dbReference type="SUPFAM" id="SSF48726">
    <property type="entry name" value="Immunoglobulin"/>
    <property type="match status" value="1"/>
</dbReference>
<dbReference type="InterPro" id="IPR007110">
    <property type="entry name" value="Ig-like_dom"/>
</dbReference>
<sequence length="215" mass="24513">MTFNSQRSVLLIVVVVLVSHLITVIQCNVGSVQRGMQRDQSYAGESLSSLGSRSDDPISSQDLQKLKWWEDVYPSRLRSSRLPHNKRPPNLLSPGVFSFKTPTSTQYYFHDQGARIIKSSHFMKRYHLGRKISFVCVARGHPRPHITWLKDGLELNSYAGYEGVGISEWRLNGDMMKSKLEIDPAMPKDAGFYECLGDNKFAIDRRGFIAKYELN</sequence>
<organism evidence="3 4">
    <name type="scientific">Tigriopus californicus</name>
    <name type="common">Marine copepod</name>
    <dbReference type="NCBI Taxonomy" id="6832"/>
    <lineage>
        <taxon>Eukaryota</taxon>
        <taxon>Metazoa</taxon>
        <taxon>Ecdysozoa</taxon>
        <taxon>Arthropoda</taxon>
        <taxon>Crustacea</taxon>
        <taxon>Multicrustacea</taxon>
        <taxon>Hexanauplia</taxon>
        <taxon>Copepoda</taxon>
        <taxon>Harpacticoida</taxon>
        <taxon>Harpacticidae</taxon>
        <taxon>Tigriopus</taxon>
    </lineage>
</organism>
<keyword evidence="4" id="KW-1185">Reference proteome</keyword>
<feature type="chain" id="PRO_5021818094" description="Ig-like domain-containing protein" evidence="1">
    <location>
        <begin position="28"/>
        <end position="215"/>
    </location>
</feature>
<dbReference type="PROSITE" id="PS50835">
    <property type="entry name" value="IG_LIKE"/>
    <property type="match status" value="1"/>
</dbReference>
<evidence type="ECO:0000313" key="3">
    <source>
        <dbReference type="EMBL" id="TRY79459.1"/>
    </source>
</evidence>
<name>A0A553PP57_TIGCA</name>
<dbReference type="SMART" id="SM00408">
    <property type="entry name" value="IGc2"/>
    <property type="match status" value="1"/>
</dbReference>
<comment type="caution">
    <text evidence="3">The sequence shown here is derived from an EMBL/GenBank/DDBJ whole genome shotgun (WGS) entry which is preliminary data.</text>
</comment>